<name>A0A846M543_9SPHN</name>
<dbReference type="Pfam" id="PF01557">
    <property type="entry name" value="FAA_hydrolase"/>
    <property type="match status" value="1"/>
</dbReference>
<dbReference type="GO" id="GO:0018800">
    <property type="term" value="F:5-oxopent-3-ene-1,2,5-tricarboxylate decarboxylase activity"/>
    <property type="evidence" value="ECO:0007669"/>
    <property type="project" value="UniProtKB-EC"/>
</dbReference>
<dbReference type="Proteomes" id="UP000576821">
    <property type="component" value="Unassembled WGS sequence"/>
</dbReference>
<evidence type="ECO:0000313" key="4">
    <source>
        <dbReference type="Proteomes" id="UP000576821"/>
    </source>
</evidence>
<dbReference type="AlphaFoldDB" id="A0A846M543"/>
<dbReference type="InterPro" id="IPR011234">
    <property type="entry name" value="Fumarylacetoacetase-like_C"/>
</dbReference>
<dbReference type="EMBL" id="JAASQR010000002">
    <property type="protein sequence ID" value="NIJ16258.1"/>
    <property type="molecule type" value="Genomic_DNA"/>
</dbReference>
<evidence type="ECO:0000256" key="1">
    <source>
        <dbReference type="ARBA" id="ARBA00022723"/>
    </source>
</evidence>
<comment type="caution">
    <text evidence="3">The sequence shown here is derived from an EMBL/GenBank/DDBJ whole genome shotgun (WGS) entry which is preliminary data.</text>
</comment>
<feature type="domain" description="Fumarylacetoacetase-like C-terminal" evidence="2">
    <location>
        <begin position="7"/>
        <end position="201"/>
    </location>
</feature>
<sequence length="205" mass="21507">MICNGHIYGVILNDSRELARLAPAFQEKPYLAPPVAPVVYMKPASTMSHGTVRLKPGEQAVAAATLALLIARDATGVSPDQAMACIGAAALAIDITYPQADYYRPAVAQRNADTFLVMGDWGSPALADRITTMIDGQAAHNWSLDRLARSPDRLIADISAFLTLRAGDVLLVGLPGDAPQVGAGVTLRAEAAGFAPAVARVEETT</sequence>
<dbReference type="RefSeq" id="WP_167302922.1">
    <property type="nucleotide sequence ID" value="NZ_JAASQR010000002.1"/>
</dbReference>
<dbReference type="EC" id="5.3.3.-" evidence="3"/>
<dbReference type="GO" id="GO:0046872">
    <property type="term" value="F:metal ion binding"/>
    <property type="evidence" value="ECO:0007669"/>
    <property type="project" value="UniProtKB-KW"/>
</dbReference>
<evidence type="ECO:0000259" key="2">
    <source>
        <dbReference type="Pfam" id="PF01557"/>
    </source>
</evidence>
<proteinExistence type="predicted"/>
<dbReference type="PANTHER" id="PTHR11820:SF114">
    <property type="entry name" value="4-HYDROXYPHENYLACETATE CATABOLISM PROTEIN"/>
    <property type="match status" value="1"/>
</dbReference>
<keyword evidence="1" id="KW-0479">Metal-binding</keyword>
<dbReference type="SUPFAM" id="SSF56529">
    <property type="entry name" value="FAH"/>
    <property type="match status" value="1"/>
</dbReference>
<organism evidence="3 4">
    <name type="scientific">Sphingobium vermicomposti</name>
    <dbReference type="NCBI Taxonomy" id="529005"/>
    <lineage>
        <taxon>Bacteria</taxon>
        <taxon>Pseudomonadati</taxon>
        <taxon>Pseudomonadota</taxon>
        <taxon>Alphaproteobacteria</taxon>
        <taxon>Sphingomonadales</taxon>
        <taxon>Sphingomonadaceae</taxon>
        <taxon>Sphingobium</taxon>
    </lineage>
</organism>
<dbReference type="InterPro" id="IPR036663">
    <property type="entry name" value="Fumarylacetoacetase_C_sf"/>
</dbReference>
<protein>
    <submittedName>
        <fullName evidence="3">5-oxopent-3-ene-1,2,5-tricarboxylate decarboxylase/2-hydroxyhepta-2,4-diene-1,7-dioate isomerase</fullName>
        <ecNumber evidence="3">4.1.1.68</ecNumber>
        <ecNumber evidence="3">5.3.3.-</ecNumber>
    </submittedName>
</protein>
<evidence type="ECO:0000313" key="3">
    <source>
        <dbReference type="EMBL" id="NIJ16258.1"/>
    </source>
</evidence>
<dbReference type="EC" id="4.1.1.68" evidence="3"/>
<dbReference type="GO" id="GO:0016853">
    <property type="term" value="F:isomerase activity"/>
    <property type="evidence" value="ECO:0007669"/>
    <property type="project" value="UniProtKB-KW"/>
</dbReference>
<dbReference type="Gene3D" id="3.90.850.10">
    <property type="entry name" value="Fumarylacetoacetase-like, C-terminal domain"/>
    <property type="match status" value="1"/>
</dbReference>
<keyword evidence="3" id="KW-0413">Isomerase</keyword>
<gene>
    <name evidence="3" type="ORF">FHS54_001224</name>
</gene>
<reference evidence="3 4" key="1">
    <citation type="submission" date="2020-03" db="EMBL/GenBank/DDBJ databases">
        <title>Genomic Encyclopedia of Type Strains, Phase IV (KMG-IV): sequencing the most valuable type-strain genomes for metagenomic binning, comparative biology and taxonomic classification.</title>
        <authorList>
            <person name="Goeker M."/>
        </authorList>
    </citation>
    <scope>NUCLEOTIDE SEQUENCE [LARGE SCALE GENOMIC DNA]</scope>
    <source>
        <strain evidence="3 4">DSM 21299</strain>
    </source>
</reference>
<dbReference type="PANTHER" id="PTHR11820">
    <property type="entry name" value="ACYLPYRUVASE"/>
    <property type="match status" value="1"/>
</dbReference>
<accession>A0A846M543</accession>
<keyword evidence="3" id="KW-0456">Lyase</keyword>
<keyword evidence="4" id="KW-1185">Reference proteome</keyword>